<sequence>MNTINILSNYLNSKNQFFYMQQQFKEEQYLELLRKFKEEQNHIIENITKLIEEKDVDLEGFKEQLFKILQLDFKGSKLLFATQTRIANELKEFNSQKLDHIKVYRLKFDDCLLSHILIILMKGKEGTPYEGGIYSFILKFPENFPFAAPEFRALLPIKHPHIYPNLRLCTPTINEYYEIQQYSLLELLQSWYAILHREPNKFSLANCEAAEQYNDEFIKLQAIFSSTENPVMKLFKIQEHDEDELDLFMSL</sequence>
<reference evidence="2" key="1">
    <citation type="submission" date="2021-01" db="EMBL/GenBank/DDBJ databases">
        <authorList>
            <consortium name="Genoscope - CEA"/>
            <person name="William W."/>
        </authorList>
    </citation>
    <scope>NUCLEOTIDE SEQUENCE</scope>
</reference>
<dbReference type="OMA" id="TINEYYE"/>
<dbReference type="OrthoDB" id="305516at2759"/>
<dbReference type="Pfam" id="PF00179">
    <property type="entry name" value="UQ_con"/>
    <property type="match status" value="1"/>
</dbReference>
<name>A0A8S1UYB7_PAROT</name>
<organism evidence="2 3">
    <name type="scientific">Paramecium octaurelia</name>
    <dbReference type="NCBI Taxonomy" id="43137"/>
    <lineage>
        <taxon>Eukaryota</taxon>
        <taxon>Sar</taxon>
        <taxon>Alveolata</taxon>
        <taxon>Ciliophora</taxon>
        <taxon>Intramacronucleata</taxon>
        <taxon>Oligohymenophorea</taxon>
        <taxon>Peniculida</taxon>
        <taxon>Parameciidae</taxon>
        <taxon>Paramecium</taxon>
    </lineage>
</organism>
<accession>A0A8S1UYB7</accession>
<gene>
    <name evidence="2" type="ORF">POCTA_138.1.T0540250</name>
</gene>
<proteinExistence type="predicted"/>
<dbReference type="SMART" id="SM00212">
    <property type="entry name" value="UBCc"/>
    <property type="match status" value="1"/>
</dbReference>
<dbReference type="CDD" id="cd00195">
    <property type="entry name" value="UBCc_UEV"/>
    <property type="match status" value="1"/>
</dbReference>
<protein>
    <recommendedName>
        <fullName evidence="1">UBC core domain-containing protein</fullName>
    </recommendedName>
</protein>
<evidence type="ECO:0000259" key="1">
    <source>
        <dbReference type="PROSITE" id="PS50127"/>
    </source>
</evidence>
<comment type="caution">
    <text evidence="2">The sequence shown here is derived from an EMBL/GenBank/DDBJ whole genome shotgun (WGS) entry which is preliminary data.</text>
</comment>
<dbReference type="AlphaFoldDB" id="A0A8S1UYB7"/>
<evidence type="ECO:0000313" key="2">
    <source>
        <dbReference type="EMBL" id="CAD8170010.1"/>
    </source>
</evidence>
<dbReference type="Proteomes" id="UP000683925">
    <property type="component" value="Unassembled WGS sequence"/>
</dbReference>
<keyword evidence="3" id="KW-1185">Reference proteome</keyword>
<dbReference type="InterPro" id="IPR050113">
    <property type="entry name" value="Ub_conjugating_enzyme"/>
</dbReference>
<dbReference type="PANTHER" id="PTHR24067">
    <property type="entry name" value="UBIQUITIN-CONJUGATING ENZYME E2"/>
    <property type="match status" value="1"/>
</dbReference>
<dbReference type="PROSITE" id="PS50127">
    <property type="entry name" value="UBC_2"/>
    <property type="match status" value="1"/>
</dbReference>
<feature type="domain" description="UBC core" evidence="1">
    <location>
        <begin position="81"/>
        <end position="237"/>
    </location>
</feature>
<dbReference type="InterPro" id="IPR000608">
    <property type="entry name" value="UBC"/>
</dbReference>
<dbReference type="EMBL" id="CAJJDP010000054">
    <property type="protein sequence ID" value="CAD8170010.1"/>
    <property type="molecule type" value="Genomic_DNA"/>
</dbReference>
<evidence type="ECO:0000313" key="3">
    <source>
        <dbReference type="Proteomes" id="UP000683925"/>
    </source>
</evidence>